<gene>
    <name evidence="2" type="ORF">MPDQ_002587</name>
</gene>
<sequence>MHRANTNIQGFTHAVQILLKNPSQFLPHLTIPTFTHLPEQLGPHLQQTIAPPPPQQQPTEKKQPEQLQTQTQTPITITALVLDKDNTLCPPKTTTFPPQILSKLTSLRTSPTSPFNKDTNPNGILIVSNRAGSHPAYDAEIQSIETQLAPLRIPVFRLPEGARKKPFCGEEVVKWFQDRRVVKGPEEIAVVGDRLGTDVVMASEMGAWSVWCSEGVFGGEEGIRRRNLLEKMEVWMERYLRIDRGLRAPAPRGWEAR</sequence>
<evidence type="ECO:0008006" key="4">
    <source>
        <dbReference type="Google" id="ProtNLM"/>
    </source>
</evidence>
<dbReference type="InterPro" id="IPR036412">
    <property type="entry name" value="HAD-like_sf"/>
</dbReference>
<organism evidence="2 3">
    <name type="scientific">Monascus purpureus</name>
    <name type="common">Red mold</name>
    <name type="synonym">Monascus anka</name>
    <dbReference type="NCBI Taxonomy" id="5098"/>
    <lineage>
        <taxon>Eukaryota</taxon>
        <taxon>Fungi</taxon>
        <taxon>Dikarya</taxon>
        <taxon>Ascomycota</taxon>
        <taxon>Pezizomycotina</taxon>
        <taxon>Eurotiomycetes</taxon>
        <taxon>Eurotiomycetidae</taxon>
        <taxon>Eurotiales</taxon>
        <taxon>Aspergillaceae</taxon>
        <taxon>Monascus</taxon>
    </lineage>
</organism>
<protein>
    <recommendedName>
        <fullName evidence="4">Phosphatidylglycerophosphatase GEP4, mitochondrial</fullName>
    </recommendedName>
</protein>
<dbReference type="Proteomes" id="UP000319663">
    <property type="component" value="Unassembled WGS sequence"/>
</dbReference>
<dbReference type="STRING" id="5098.A0A507QMX8"/>
<dbReference type="SUPFAM" id="SSF56784">
    <property type="entry name" value="HAD-like"/>
    <property type="match status" value="1"/>
</dbReference>
<comment type="caution">
    <text evidence="2">The sequence shown here is derived from an EMBL/GenBank/DDBJ whole genome shotgun (WGS) entry which is preliminary data.</text>
</comment>
<name>A0A507QMX8_MONPU</name>
<evidence type="ECO:0000313" key="2">
    <source>
        <dbReference type="EMBL" id="TQB68961.1"/>
    </source>
</evidence>
<reference evidence="2 3" key="1">
    <citation type="submission" date="2019-06" db="EMBL/GenBank/DDBJ databases">
        <title>Wine fermentation using esterase from Monascus purpureus.</title>
        <authorList>
            <person name="Geng C."/>
            <person name="Zhang Y."/>
        </authorList>
    </citation>
    <scope>NUCLEOTIDE SEQUENCE [LARGE SCALE GENOMIC DNA]</scope>
    <source>
        <strain evidence="2">HQ1</strain>
    </source>
</reference>
<dbReference type="Pfam" id="PF09419">
    <property type="entry name" value="PGP_phosphatase"/>
    <property type="match status" value="1"/>
</dbReference>
<dbReference type="InterPro" id="IPR023214">
    <property type="entry name" value="HAD_sf"/>
</dbReference>
<dbReference type="AlphaFoldDB" id="A0A507QMX8"/>
<accession>A0A507QMX8</accession>
<evidence type="ECO:0000256" key="1">
    <source>
        <dbReference type="SAM" id="MobiDB-lite"/>
    </source>
</evidence>
<proteinExistence type="predicted"/>
<dbReference type="Gene3D" id="3.40.50.1000">
    <property type="entry name" value="HAD superfamily/HAD-like"/>
    <property type="match status" value="1"/>
</dbReference>
<feature type="region of interest" description="Disordered" evidence="1">
    <location>
        <begin position="44"/>
        <end position="71"/>
    </location>
</feature>
<dbReference type="InterPro" id="IPR027706">
    <property type="entry name" value="PGP_Pase"/>
</dbReference>
<keyword evidence="3" id="KW-1185">Reference proteome</keyword>
<dbReference type="GO" id="GO:0008962">
    <property type="term" value="F:phosphatidylglycerophosphatase activity"/>
    <property type="evidence" value="ECO:0007669"/>
    <property type="project" value="InterPro"/>
</dbReference>
<dbReference type="EMBL" id="VIFY01000180">
    <property type="protein sequence ID" value="TQB68961.1"/>
    <property type="molecule type" value="Genomic_DNA"/>
</dbReference>
<evidence type="ECO:0000313" key="3">
    <source>
        <dbReference type="Proteomes" id="UP000319663"/>
    </source>
</evidence>